<evidence type="ECO:0000256" key="5">
    <source>
        <dbReference type="ARBA" id="ARBA00022982"/>
    </source>
</evidence>
<dbReference type="Pfam" id="PF00127">
    <property type="entry name" value="Copper-bind"/>
    <property type="match status" value="1"/>
</dbReference>
<keyword evidence="2" id="KW-0813">Transport</keyword>
<protein>
    <submittedName>
        <fullName evidence="10">Cupredoxin family copper-binding protein</fullName>
    </submittedName>
</protein>
<comment type="cofactor">
    <cofactor evidence="7">
        <name>Cu cation</name>
        <dbReference type="ChEBI" id="CHEBI:23378"/>
    </cofactor>
    <text evidence="7">Binds 1 copper ion per subunit.</text>
</comment>
<evidence type="ECO:0000256" key="4">
    <source>
        <dbReference type="ARBA" id="ARBA00022764"/>
    </source>
</evidence>
<dbReference type="InterPro" id="IPR000923">
    <property type="entry name" value="BlueCu_1"/>
</dbReference>
<gene>
    <name evidence="10" type="ORF">ABS361_06345</name>
</gene>
<keyword evidence="3 7" id="KW-0479">Metal-binding</keyword>
<keyword evidence="4" id="KW-0574">Periplasm</keyword>
<organism evidence="10">
    <name type="scientific">Methyloraptor flagellatus</name>
    <dbReference type="NCBI Taxonomy" id="3162530"/>
    <lineage>
        <taxon>Bacteria</taxon>
        <taxon>Pseudomonadati</taxon>
        <taxon>Pseudomonadota</taxon>
        <taxon>Alphaproteobacteria</taxon>
        <taxon>Hyphomicrobiales</taxon>
        <taxon>Ancalomicrobiaceae</taxon>
        <taxon>Methyloraptor</taxon>
    </lineage>
</organism>
<dbReference type="EMBL" id="CP158568">
    <property type="protein sequence ID" value="XBY46829.1"/>
    <property type="molecule type" value="Genomic_DNA"/>
</dbReference>
<dbReference type="PRINTS" id="PR00155">
    <property type="entry name" value="AMICYANIN"/>
</dbReference>
<keyword evidence="5" id="KW-0249">Electron transport</keyword>
<evidence type="ECO:0000256" key="8">
    <source>
        <dbReference type="SAM" id="MobiDB-lite"/>
    </source>
</evidence>
<evidence type="ECO:0000313" key="10">
    <source>
        <dbReference type="EMBL" id="XBY46829.1"/>
    </source>
</evidence>
<dbReference type="KEGG" id="mflg:ABS361_06345"/>
<dbReference type="InterPro" id="IPR035668">
    <property type="entry name" value="Amicyanin"/>
</dbReference>
<evidence type="ECO:0000256" key="7">
    <source>
        <dbReference type="PIRSR" id="PIRSR602386-1"/>
    </source>
</evidence>
<dbReference type="InterPro" id="IPR052721">
    <property type="entry name" value="ET_Amicyanin"/>
</dbReference>
<name>A0AAU7XGD1_9HYPH</name>
<keyword evidence="6 7" id="KW-0186">Copper</keyword>
<feature type="region of interest" description="Disordered" evidence="8">
    <location>
        <begin position="1"/>
        <end position="20"/>
    </location>
</feature>
<dbReference type="PANTHER" id="PTHR36507:SF1">
    <property type="entry name" value="BLL1555 PROTEIN"/>
    <property type="match status" value="1"/>
</dbReference>
<dbReference type="Gene3D" id="2.60.40.420">
    <property type="entry name" value="Cupredoxins - blue copper proteins"/>
    <property type="match status" value="1"/>
</dbReference>
<evidence type="ECO:0000256" key="6">
    <source>
        <dbReference type="ARBA" id="ARBA00023008"/>
    </source>
</evidence>
<dbReference type="SUPFAM" id="SSF49503">
    <property type="entry name" value="Cupredoxins"/>
    <property type="match status" value="1"/>
</dbReference>
<dbReference type="RefSeq" id="WP_407051919.1">
    <property type="nucleotide sequence ID" value="NZ_CP158568.1"/>
</dbReference>
<proteinExistence type="predicted"/>
<accession>A0AAU7XGD1</accession>
<evidence type="ECO:0000259" key="9">
    <source>
        <dbReference type="Pfam" id="PF00127"/>
    </source>
</evidence>
<feature type="domain" description="Blue (type 1) copper" evidence="9">
    <location>
        <begin position="37"/>
        <end position="116"/>
    </location>
</feature>
<comment type="subcellular location">
    <subcellularLocation>
        <location evidence="1">Periplasm</location>
    </subcellularLocation>
</comment>
<feature type="binding site" evidence="7">
    <location>
        <position position="70"/>
    </location>
    <ligand>
        <name>Cu cation</name>
        <dbReference type="ChEBI" id="CHEBI:23378"/>
    </ligand>
</feature>
<dbReference type="InterPro" id="IPR002386">
    <property type="entry name" value="Amicyanin/Pseudoazurin"/>
</dbReference>
<evidence type="ECO:0000256" key="2">
    <source>
        <dbReference type="ARBA" id="ARBA00022448"/>
    </source>
</evidence>
<dbReference type="PANTHER" id="PTHR36507">
    <property type="entry name" value="BLL1555 PROTEIN"/>
    <property type="match status" value="1"/>
</dbReference>
<reference evidence="10" key="1">
    <citation type="submission" date="2024-06" db="EMBL/GenBank/DDBJ databases">
        <title>Methylostella associata gen. nov., sp. nov., a novel Ancalomicrobiaceae-affiliated facultatively methylotrophic bacteria that feed on methanotrophs of the genus Methylococcus.</title>
        <authorList>
            <person name="Saltykova V."/>
            <person name="Danilova O.V."/>
            <person name="Oshkin I.Y."/>
            <person name="Belova S.E."/>
            <person name="Pimenov N.V."/>
            <person name="Dedysh S.N."/>
        </authorList>
    </citation>
    <scope>NUCLEOTIDE SEQUENCE</scope>
    <source>
        <strain evidence="10">S20</strain>
    </source>
</reference>
<dbReference type="GO" id="GO:0042597">
    <property type="term" value="C:periplasmic space"/>
    <property type="evidence" value="ECO:0007669"/>
    <property type="project" value="UniProtKB-SubCell"/>
</dbReference>
<evidence type="ECO:0000256" key="1">
    <source>
        <dbReference type="ARBA" id="ARBA00004418"/>
    </source>
</evidence>
<dbReference type="InterPro" id="IPR008972">
    <property type="entry name" value="Cupredoxin"/>
</dbReference>
<dbReference type="GO" id="GO:0005507">
    <property type="term" value="F:copper ion binding"/>
    <property type="evidence" value="ECO:0007669"/>
    <property type="project" value="InterPro"/>
</dbReference>
<feature type="compositionally biased region" description="Low complexity" evidence="8">
    <location>
        <begin position="1"/>
        <end position="10"/>
    </location>
</feature>
<feature type="binding site" evidence="7">
    <location>
        <position position="104"/>
    </location>
    <ligand>
        <name>Cu cation</name>
        <dbReference type="ChEBI" id="CHEBI:23378"/>
    </ligand>
</feature>
<dbReference type="CDD" id="cd13921">
    <property type="entry name" value="Amicyanin"/>
    <property type="match status" value="1"/>
</dbReference>
<dbReference type="GO" id="GO:0009055">
    <property type="term" value="F:electron transfer activity"/>
    <property type="evidence" value="ECO:0007669"/>
    <property type="project" value="InterPro"/>
</dbReference>
<dbReference type="AlphaFoldDB" id="A0AAU7XGD1"/>
<sequence>MDAAAHAAAHGVFTQTEPAQTRTAEAPAVAIPVAAAQTMVSIDNFTFGPAEITVAPGTTVTWVNNDDIPHTVVATDKSFKSKVLDTEGAFSYTFTSVGEFQYFCSLHPHMTGMVRVKVP</sequence>
<feature type="binding site" evidence="7">
    <location>
        <position position="107"/>
    </location>
    <ligand>
        <name>Cu cation</name>
        <dbReference type="ChEBI" id="CHEBI:23378"/>
    </ligand>
</feature>
<evidence type="ECO:0000256" key="3">
    <source>
        <dbReference type="ARBA" id="ARBA00022723"/>
    </source>
</evidence>